<organism evidence="1 2">
    <name type="scientific">Paraburkholderia nemoris</name>
    <dbReference type="NCBI Taxonomy" id="2793076"/>
    <lineage>
        <taxon>Bacteria</taxon>
        <taxon>Pseudomonadati</taxon>
        <taxon>Pseudomonadota</taxon>
        <taxon>Betaproteobacteria</taxon>
        <taxon>Burkholderiales</taxon>
        <taxon>Burkholderiaceae</taxon>
        <taxon>Paraburkholderia</taxon>
    </lineage>
</organism>
<evidence type="ECO:0000313" key="1">
    <source>
        <dbReference type="EMBL" id="CAE6855951.1"/>
    </source>
</evidence>
<dbReference type="PANTHER" id="PTHR30160:SF1">
    <property type="entry name" value="LIPOPOLYSACCHARIDE 1,2-N-ACETYLGLUCOSAMINETRANSFERASE-RELATED"/>
    <property type="match status" value="1"/>
</dbReference>
<dbReference type="SUPFAM" id="SSF53756">
    <property type="entry name" value="UDP-Glycosyltransferase/glycogen phosphorylase"/>
    <property type="match status" value="1"/>
</dbReference>
<name>A0ABM8T3P6_9BURK</name>
<sequence length="502" mass="54722">MTRLRRALASIARGLIRALFDRSPARAAMRTAGHVVVLRWDAKLGDAIVSSPFYREVRKLPEMRVTVVTVAELEEMHREDFGVDRVIVTRARPGFRELLRVRRELGTVDVVVHLVGRIQPREIFFLSRLNATRVYSLDDALRLVSHKLGASTKDLLFVEKYARVLQSLGLLAVQTGYIVPSPSTAGAMGIGTADIVLNPYGSRADKSLATTKAVELLGTLADTYPCFTIGILSSLPTRPAAKQLEVQVGRPNVKALDGIETPRHAVAAVSASRITITVDTAIVHMAVGLGKKLVAIYPEMGEEPNPWLPPASCTTRVVISHQDVRRYRLTGAKDMNEFSSSAVVEAVRDLGVASAPVQPGITVAARLVRGLGVASGTLSRQLPLISATFPEVAECHPGTINLQLDRALHVREPDHRTPPLAWTPSGRTREVFDLVRVELELVGSGRRFPAWLYVAHGSPHRSTPTIHELIAKPLDLARETDCRLHIRSSAIEVGTTGTICTA</sequence>
<comment type="caution">
    <text evidence="1">The sequence shown here is derived from an EMBL/GenBank/DDBJ whole genome shotgun (WGS) entry which is preliminary data.</text>
</comment>
<dbReference type="Gene3D" id="3.40.50.2000">
    <property type="entry name" value="Glycogen Phosphorylase B"/>
    <property type="match status" value="2"/>
</dbReference>
<evidence type="ECO:0008006" key="3">
    <source>
        <dbReference type="Google" id="ProtNLM"/>
    </source>
</evidence>
<proteinExistence type="predicted"/>
<protein>
    <recommendedName>
        <fullName evidence="3">ADP-heptose:LPS heptosyltransferase</fullName>
    </recommendedName>
</protein>
<dbReference type="PANTHER" id="PTHR30160">
    <property type="entry name" value="TETRAACYLDISACCHARIDE 4'-KINASE-RELATED"/>
    <property type="match status" value="1"/>
</dbReference>
<keyword evidence="2" id="KW-1185">Reference proteome</keyword>
<accession>A0ABM8T3P6</accession>
<dbReference type="EMBL" id="CAJNBH010000042">
    <property type="protein sequence ID" value="CAE6855951.1"/>
    <property type="molecule type" value="Genomic_DNA"/>
</dbReference>
<dbReference type="Proteomes" id="UP000673821">
    <property type="component" value="Unassembled WGS sequence"/>
</dbReference>
<gene>
    <name evidence="1" type="ORF">R69776_07740</name>
</gene>
<reference evidence="1 2" key="1">
    <citation type="submission" date="2021-02" db="EMBL/GenBank/DDBJ databases">
        <authorList>
            <person name="Vanwijnsberghe S."/>
        </authorList>
    </citation>
    <scope>NUCLEOTIDE SEQUENCE [LARGE SCALE GENOMIC DNA]</scope>
    <source>
        <strain evidence="1 2">R-69776</strain>
    </source>
</reference>
<evidence type="ECO:0000313" key="2">
    <source>
        <dbReference type="Proteomes" id="UP000673821"/>
    </source>
</evidence>
<dbReference type="InterPro" id="IPR051199">
    <property type="entry name" value="LPS_LOS_Heptosyltrfase"/>
</dbReference>